<dbReference type="InterPro" id="IPR007791">
    <property type="entry name" value="DjlA_N"/>
</dbReference>
<organism evidence="2 3">
    <name type="scientific">Pelagovum pacificum</name>
    <dbReference type="NCBI Taxonomy" id="2588711"/>
    <lineage>
        <taxon>Bacteria</taxon>
        <taxon>Pseudomonadati</taxon>
        <taxon>Pseudomonadota</taxon>
        <taxon>Alphaproteobacteria</taxon>
        <taxon>Rhodobacterales</taxon>
        <taxon>Paracoccaceae</taxon>
        <taxon>Pelagovum</taxon>
    </lineage>
</organism>
<dbReference type="InterPro" id="IPR001623">
    <property type="entry name" value="DnaJ_domain"/>
</dbReference>
<proteinExistence type="predicted"/>
<evidence type="ECO:0000313" key="2">
    <source>
        <dbReference type="EMBL" id="TNY31880.1"/>
    </source>
</evidence>
<name>A0A5C5GBF3_9RHOB</name>
<dbReference type="RefSeq" id="WP_140192561.1">
    <property type="nucleotide sequence ID" value="NZ_CP065915.1"/>
</dbReference>
<dbReference type="SUPFAM" id="SSF46565">
    <property type="entry name" value="Chaperone J-domain"/>
    <property type="match status" value="1"/>
</dbReference>
<evidence type="ECO:0000259" key="1">
    <source>
        <dbReference type="PROSITE" id="PS50076"/>
    </source>
</evidence>
<dbReference type="Gene3D" id="1.10.3680.10">
    <property type="entry name" value="TerB-like"/>
    <property type="match status" value="1"/>
</dbReference>
<dbReference type="Gene3D" id="1.10.287.110">
    <property type="entry name" value="DnaJ domain"/>
    <property type="match status" value="1"/>
</dbReference>
<reference evidence="2 3" key="1">
    <citation type="submission" date="2019-06" db="EMBL/GenBank/DDBJ databases">
        <title>Genome of new Rhodobacteraceae sp. SM1903.</title>
        <authorList>
            <person name="Ren X."/>
        </authorList>
    </citation>
    <scope>NUCLEOTIDE SEQUENCE [LARGE SCALE GENOMIC DNA]</scope>
    <source>
        <strain evidence="2 3">SM1903</strain>
    </source>
</reference>
<dbReference type="EMBL" id="VFFF01000001">
    <property type="protein sequence ID" value="TNY31880.1"/>
    <property type="molecule type" value="Genomic_DNA"/>
</dbReference>
<protein>
    <submittedName>
        <fullName evidence="2">Molecular chaperone DjiA</fullName>
    </submittedName>
</protein>
<keyword evidence="3" id="KW-1185">Reference proteome</keyword>
<dbReference type="InterPro" id="IPR036869">
    <property type="entry name" value="J_dom_sf"/>
</dbReference>
<dbReference type="OrthoDB" id="9782583at2"/>
<dbReference type="Pfam" id="PF05099">
    <property type="entry name" value="TerB"/>
    <property type="match status" value="1"/>
</dbReference>
<feature type="domain" description="J" evidence="1">
    <location>
        <begin position="162"/>
        <end position="226"/>
    </location>
</feature>
<dbReference type="InterPro" id="IPR029024">
    <property type="entry name" value="TerB-like"/>
</dbReference>
<dbReference type="Proteomes" id="UP000314011">
    <property type="component" value="Unassembled WGS sequence"/>
</dbReference>
<dbReference type="AlphaFoldDB" id="A0A5C5GBF3"/>
<dbReference type="SUPFAM" id="SSF158682">
    <property type="entry name" value="TerB-like"/>
    <property type="match status" value="1"/>
</dbReference>
<sequence length="227" mass="25496">MSIWSRIADALAALRQGEGLSTVFDTLRSPPERRAAFAIAVIALGAKMAKADGLVTRDEVTAFREVFHIPKSQEKNAARLFNLARTDVAGYEDYARRIGRMFEDESETLADLMEGLFHIALADGDYHPAEDEFLSNVARIVGFDERRFARLRARFVPDAERDPYDVLGVTPDTPMEEVRSAWRGLVRESHPDVMVARGVPQEAVKLAEKRLIAVNRAWEQINEARPS</sequence>
<accession>A0A5C5GBF3</accession>
<dbReference type="CDD" id="cd07316">
    <property type="entry name" value="terB_like_DjlA"/>
    <property type="match status" value="1"/>
</dbReference>
<comment type="caution">
    <text evidence="2">The sequence shown here is derived from an EMBL/GenBank/DDBJ whole genome shotgun (WGS) entry which is preliminary data.</text>
</comment>
<gene>
    <name evidence="2" type="ORF">FHY64_00825</name>
</gene>
<dbReference type="SMART" id="SM00271">
    <property type="entry name" value="DnaJ"/>
    <property type="match status" value="1"/>
</dbReference>
<evidence type="ECO:0000313" key="3">
    <source>
        <dbReference type="Proteomes" id="UP000314011"/>
    </source>
</evidence>
<dbReference type="Pfam" id="PF00226">
    <property type="entry name" value="DnaJ"/>
    <property type="match status" value="1"/>
</dbReference>
<dbReference type="CDD" id="cd06257">
    <property type="entry name" value="DnaJ"/>
    <property type="match status" value="1"/>
</dbReference>
<dbReference type="PROSITE" id="PS50076">
    <property type="entry name" value="DNAJ_2"/>
    <property type="match status" value="1"/>
</dbReference>